<proteinExistence type="inferred from homology"/>
<dbReference type="Gene3D" id="3.40.50.1820">
    <property type="entry name" value="alpha/beta hydrolase"/>
    <property type="match status" value="1"/>
</dbReference>
<keyword evidence="4" id="KW-0378">Hydrolase</keyword>
<gene>
    <name evidence="6" type="ORF">PUMCH_001224</name>
</gene>
<dbReference type="RefSeq" id="XP_062876356.1">
    <property type="nucleotide sequence ID" value="XM_063020286.1"/>
</dbReference>
<keyword evidence="5" id="KW-0472">Membrane</keyword>
<keyword evidence="5" id="KW-0812">Transmembrane</keyword>
<evidence type="ECO:0000313" key="6">
    <source>
        <dbReference type="EMBL" id="WPK23972.1"/>
    </source>
</evidence>
<sequence>MPIDIYTNTDYPLTSEYWIDAKSQGLSSRLLVFIPGNPGLIDYYVTYMNIISEKYPGYDVLVVGHAGYQTSGDYLVAAKGLHPDFYDLDYQIDHKVKILKKRILDGHDQLSFMCHSVGSFITQRVIKKLLEDKELEGKVRIEFVGFICPTIVDIAKSDSGVLFTKLFNNLPVVTLAVWFVCFLQFLLTDSLARSIIKKYAIDSPCLNDKRLIEAHENAVDATFKIYKSPRIVRQALSLAREELNVIHRDDQLNDWFFETLPRNFDVKIWCFFAFNDYWVHDNTRDYILGRYHNLENESVKFQVGDDDKKDFKSIGHSFCVDQTVEFAKVTIAALEEMKFGK</sequence>
<reference evidence="6 7" key="1">
    <citation type="submission" date="2023-10" db="EMBL/GenBank/DDBJ databases">
        <title>Draft Genome Sequence of Candida saopaulonensis from a very Premature Infant with Sepsis.</title>
        <authorList>
            <person name="Ning Y."/>
            <person name="Dai R."/>
            <person name="Xiao M."/>
            <person name="Xu Y."/>
            <person name="Yan Q."/>
            <person name="Zhang L."/>
        </authorList>
    </citation>
    <scope>NUCLEOTIDE SEQUENCE [LARGE SCALE GENOMIC DNA]</scope>
    <source>
        <strain evidence="6 7">19XY460</strain>
    </source>
</reference>
<name>A0AAX4H5V4_9ASCO</name>
<dbReference type="KEGG" id="asau:88172290"/>
<dbReference type="GO" id="GO:0019915">
    <property type="term" value="P:lipid storage"/>
    <property type="evidence" value="ECO:0007669"/>
    <property type="project" value="InterPro"/>
</dbReference>
<dbReference type="InterPro" id="IPR029058">
    <property type="entry name" value="AB_hydrolase_fold"/>
</dbReference>
<dbReference type="GO" id="GO:0016298">
    <property type="term" value="F:lipase activity"/>
    <property type="evidence" value="ECO:0007669"/>
    <property type="project" value="InterPro"/>
</dbReference>
<evidence type="ECO:0000313" key="7">
    <source>
        <dbReference type="Proteomes" id="UP001338582"/>
    </source>
</evidence>
<dbReference type="SUPFAM" id="SSF53474">
    <property type="entry name" value="alpha/beta-Hydrolases"/>
    <property type="match status" value="1"/>
</dbReference>
<accession>A0AAX4H5V4</accession>
<dbReference type="GO" id="GO:0005811">
    <property type="term" value="C:lipid droplet"/>
    <property type="evidence" value="ECO:0007669"/>
    <property type="project" value="UniProtKB-SubCell"/>
</dbReference>
<dbReference type="PANTHER" id="PTHR13390:SF0">
    <property type="entry name" value="LIPID DROPLET-ASSOCIATED HYDROLASE"/>
    <property type="match status" value="1"/>
</dbReference>
<comment type="subcellular location">
    <subcellularLocation>
        <location evidence="1">Lipid droplet</location>
    </subcellularLocation>
</comment>
<evidence type="ECO:0000256" key="4">
    <source>
        <dbReference type="ARBA" id="ARBA00022801"/>
    </source>
</evidence>
<evidence type="ECO:0000256" key="3">
    <source>
        <dbReference type="ARBA" id="ARBA00022677"/>
    </source>
</evidence>
<dbReference type="AlphaFoldDB" id="A0AAX4H5V4"/>
<evidence type="ECO:0008006" key="8">
    <source>
        <dbReference type="Google" id="ProtNLM"/>
    </source>
</evidence>
<organism evidence="6 7">
    <name type="scientific">Australozyma saopauloensis</name>
    <dbReference type="NCBI Taxonomy" id="291208"/>
    <lineage>
        <taxon>Eukaryota</taxon>
        <taxon>Fungi</taxon>
        <taxon>Dikarya</taxon>
        <taxon>Ascomycota</taxon>
        <taxon>Saccharomycotina</taxon>
        <taxon>Pichiomycetes</taxon>
        <taxon>Metschnikowiaceae</taxon>
        <taxon>Australozyma</taxon>
    </lineage>
</organism>
<dbReference type="GeneID" id="88172290"/>
<evidence type="ECO:0000256" key="1">
    <source>
        <dbReference type="ARBA" id="ARBA00004502"/>
    </source>
</evidence>
<evidence type="ECO:0000256" key="2">
    <source>
        <dbReference type="ARBA" id="ARBA00008300"/>
    </source>
</evidence>
<dbReference type="PANTHER" id="PTHR13390">
    <property type="entry name" value="LIPASE"/>
    <property type="match status" value="1"/>
</dbReference>
<feature type="transmembrane region" description="Helical" evidence="5">
    <location>
        <begin position="166"/>
        <end position="187"/>
    </location>
</feature>
<dbReference type="EMBL" id="CP138894">
    <property type="protein sequence ID" value="WPK23972.1"/>
    <property type="molecule type" value="Genomic_DNA"/>
</dbReference>
<dbReference type="Proteomes" id="UP001338582">
    <property type="component" value="Chromosome 1"/>
</dbReference>
<keyword evidence="5" id="KW-1133">Transmembrane helix</keyword>
<keyword evidence="3" id="KW-0551">Lipid droplet</keyword>
<comment type="similarity">
    <text evidence="2">Belongs to the AB hydrolase superfamily. LDAH family.</text>
</comment>
<protein>
    <recommendedName>
        <fullName evidence="8">Lipid droplet-associated hydrolase</fullName>
    </recommendedName>
</protein>
<keyword evidence="7" id="KW-1185">Reference proteome</keyword>
<dbReference type="InterPro" id="IPR019363">
    <property type="entry name" value="LDAH"/>
</dbReference>
<evidence type="ECO:0000256" key="5">
    <source>
        <dbReference type="SAM" id="Phobius"/>
    </source>
</evidence>
<dbReference type="Pfam" id="PF10230">
    <property type="entry name" value="LIDHydrolase"/>
    <property type="match status" value="1"/>
</dbReference>